<dbReference type="EMBL" id="JBGNUJ010000002">
    <property type="protein sequence ID" value="KAL3964428.1"/>
    <property type="molecule type" value="Genomic_DNA"/>
</dbReference>
<dbReference type="Proteomes" id="UP001638806">
    <property type="component" value="Unassembled WGS sequence"/>
</dbReference>
<keyword evidence="2" id="KW-1185">Reference proteome</keyword>
<gene>
    <name evidence="1" type="ORF">ACCO45_001432</name>
</gene>
<name>A0ACC4E886_PURLI</name>
<accession>A0ACC4E886</accession>
<proteinExistence type="predicted"/>
<organism evidence="1 2">
    <name type="scientific">Purpureocillium lilacinum</name>
    <name type="common">Paecilomyces lilacinus</name>
    <dbReference type="NCBI Taxonomy" id="33203"/>
    <lineage>
        <taxon>Eukaryota</taxon>
        <taxon>Fungi</taxon>
        <taxon>Dikarya</taxon>
        <taxon>Ascomycota</taxon>
        <taxon>Pezizomycotina</taxon>
        <taxon>Sordariomycetes</taxon>
        <taxon>Hypocreomycetidae</taxon>
        <taxon>Hypocreales</taxon>
        <taxon>Ophiocordycipitaceae</taxon>
        <taxon>Purpureocillium</taxon>
    </lineage>
</organism>
<comment type="caution">
    <text evidence="1">The sequence shown here is derived from an EMBL/GenBank/DDBJ whole genome shotgun (WGS) entry which is preliminary data.</text>
</comment>
<protein>
    <submittedName>
        <fullName evidence="1">Uncharacterized protein</fullName>
    </submittedName>
</protein>
<reference evidence="1" key="1">
    <citation type="submission" date="2024-12" db="EMBL/GenBank/DDBJ databases">
        <title>Comparative genomics and development of molecular markers within Purpureocillium lilacinum and among Purpureocillium species.</title>
        <authorList>
            <person name="Yeh Z.-Y."/>
            <person name="Ni N.-T."/>
            <person name="Lo P.-H."/>
            <person name="Mushyakhwo K."/>
            <person name="Lin C.-F."/>
            <person name="Nai Y.-S."/>
        </authorList>
    </citation>
    <scope>NUCLEOTIDE SEQUENCE</scope>
    <source>
        <strain evidence="1">NCHU-NPUST-175</strain>
    </source>
</reference>
<evidence type="ECO:0000313" key="1">
    <source>
        <dbReference type="EMBL" id="KAL3964428.1"/>
    </source>
</evidence>
<sequence length="1258" mass="134135">MPPQRQLGRAQSTPEEAQAASSEASSRPEHPPPTLLHLPISSPDNRVERSGDTRSSGGNPCCSYRDESAQRSGAHPVANDGREGTHAKKRLSPDSDAIMSSNARASRSASRYSSPAHPPHATATGGLNGSLEGGSKGPANEGSRAFMARWLEPSVQAKPSFEEAGLMRYGVLETMAPLGAMPKPKKPAGETGGTVVRKIILRPSARRGSVIMAKTETPVRSTPKKRPARVDPEDRAFTDKVVEAAVDEALKHYRYPTAWALRTLYDERCDEAEFVAMVEDVFKQTADAETMQEFSRLLEEKKREGKRDNQGCYYFVPPTTNSRFTPHKPKPAPYAGLLRNGGDDDSAAAETTPGAGEATAAATPGAGERRAAKKAKFSHTSADAVTGTASATAPATTPRKAGSASKVGAVVNVRTPRSSRSKRHARRESGSSISSLSSAMSLSSPEIGAASVRGAMAATATARTKIKIPRSTTASAATGPRAASGQQRRTGRHRGRGNDGDEDGNGNIATTNGDDDYDVIQNSPSLKLRRGAAGGVAGAATTPGPAGPQSHHHADAPKSQPITTRGKTLASSKQHAVSNASESNSPTLPPHHRSSGRTRSHRTPAVDDASTMPGRLTTSYASELFPNLPVKAASSSTKAAQNPAKDPMHGAEDDDPFWDRRRDARRVTNGYAAQESAVRGSQEEAAVATPVRTTRKTRQSLAAAAAPPSTRATRSASKRPAEDVVERTDSPAAFSWQGDGGSVLGSRAATPTTLRPAKKQRTGLRVKSSPVKKKGGTAAGVPRSLGEANATLNNGAPKDSTSDNDEYCSACGNAGDVVCCDGCPRSFHFECVDMVPSEDLPDEWYCNECLIRRFPSRVPVHKGIFASALNNLEKSIPRAFSLPKRVQNRFEGVKAGADGDYEDVVVNRTAKKRNGYDELPDFFKQREDGQAVLCHACQKPATEIRSIIPCSACPLYWHIDCLDPPLAVPPVLKTWRCPAHVDDILIEVPSLAPAHRFRKVKAAQAIAPALSRGLKNNGHIEIEWSEEADDADDSGWPDAQSFGRTYKLPAKGVVLDFIEQLRHQGAGYGSRRNESKRVPYPSPPTQRDSSCPLPGSALERKVEEMQVSLNLIGLQQKRSDGINQLTSALLSATDQSVLSLMAKANADNIASGNLTDDDKQGLRATLAQMEAMSARIRQVLGDDKPLHDNAAGAADARTPVSEPPGIHESSEKLEQLPPLPNPLLRPPSIMQKAPWTSTNATLRPSSLTCISSACWVLA</sequence>
<evidence type="ECO:0000313" key="2">
    <source>
        <dbReference type="Proteomes" id="UP001638806"/>
    </source>
</evidence>